<keyword evidence="2" id="KW-1185">Reference proteome</keyword>
<organism evidence="1 2">
    <name type="scientific">Rhododendron molle</name>
    <name type="common">Chinese azalea</name>
    <name type="synonym">Azalea mollis</name>
    <dbReference type="NCBI Taxonomy" id="49168"/>
    <lineage>
        <taxon>Eukaryota</taxon>
        <taxon>Viridiplantae</taxon>
        <taxon>Streptophyta</taxon>
        <taxon>Embryophyta</taxon>
        <taxon>Tracheophyta</taxon>
        <taxon>Spermatophyta</taxon>
        <taxon>Magnoliopsida</taxon>
        <taxon>eudicotyledons</taxon>
        <taxon>Gunneridae</taxon>
        <taxon>Pentapetalae</taxon>
        <taxon>asterids</taxon>
        <taxon>Ericales</taxon>
        <taxon>Ericaceae</taxon>
        <taxon>Ericoideae</taxon>
        <taxon>Rhodoreae</taxon>
        <taxon>Rhododendron</taxon>
    </lineage>
</organism>
<evidence type="ECO:0000313" key="2">
    <source>
        <dbReference type="Proteomes" id="UP001062846"/>
    </source>
</evidence>
<gene>
    <name evidence="1" type="ORF">RHMOL_Rhmol04G0295400</name>
</gene>
<protein>
    <submittedName>
        <fullName evidence="1">Uncharacterized protein</fullName>
    </submittedName>
</protein>
<name>A0ACC0P704_RHOML</name>
<accession>A0ACC0P704</accession>
<dbReference type="Proteomes" id="UP001062846">
    <property type="component" value="Chromosome 4"/>
</dbReference>
<comment type="caution">
    <text evidence="1">The sequence shown here is derived from an EMBL/GenBank/DDBJ whole genome shotgun (WGS) entry which is preliminary data.</text>
</comment>
<dbReference type="EMBL" id="CM046391">
    <property type="protein sequence ID" value="KAI8560941.1"/>
    <property type="molecule type" value="Genomic_DNA"/>
</dbReference>
<proteinExistence type="predicted"/>
<reference evidence="1" key="1">
    <citation type="submission" date="2022-02" db="EMBL/GenBank/DDBJ databases">
        <title>Plant Genome Project.</title>
        <authorList>
            <person name="Zhang R.-G."/>
        </authorList>
    </citation>
    <scope>NUCLEOTIDE SEQUENCE</scope>
    <source>
        <strain evidence="1">AT1</strain>
    </source>
</reference>
<sequence>MGHRPEQDENRTPPEHDDRRPVFFKPKLLRSPIKHHRTTTNTNSTTETHQPQNRQLETQRPLTLDHSSIGAGLFAHQHHPPDLEHPDWYGIGRGKPVGRKEKQKIAYEK</sequence>
<evidence type="ECO:0000313" key="1">
    <source>
        <dbReference type="EMBL" id="KAI8560941.1"/>
    </source>
</evidence>